<dbReference type="AlphaFoldDB" id="B5L3P3"/>
<dbReference type="RefSeq" id="WP_128880340.1">
    <property type="nucleotide sequence ID" value="NZ_CP026831.1"/>
</dbReference>
<proteinExistence type="predicted"/>
<feature type="transmembrane region" description="Helical" evidence="1">
    <location>
        <begin position="239"/>
        <end position="258"/>
    </location>
</feature>
<dbReference type="PANTHER" id="PTHR43685">
    <property type="entry name" value="GLYCOSYLTRANSFERASE"/>
    <property type="match status" value="1"/>
</dbReference>
<keyword evidence="1" id="KW-0472">Membrane</keyword>
<dbReference type="Pfam" id="PF00535">
    <property type="entry name" value="Glycos_transf_2"/>
    <property type="match status" value="1"/>
</dbReference>
<evidence type="ECO:0000256" key="1">
    <source>
        <dbReference type="SAM" id="Phobius"/>
    </source>
</evidence>
<organism evidence="3">
    <name type="scientific">Shigella dysenteriae</name>
    <dbReference type="NCBI Taxonomy" id="622"/>
    <lineage>
        <taxon>Bacteria</taxon>
        <taxon>Pseudomonadati</taxon>
        <taxon>Pseudomonadota</taxon>
        <taxon>Gammaproteobacteria</taxon>
        <taxon>Enterobacterales</taxon>
        <taxon>Enterobacteriaceae</taxon>
        <taxon>Shigella</taxon>
    </lineage>
</organism>
<keyword evidence="1" id="KW-0812">Transmembrane</keyword>
<evidence type="ECO:0000259" key="2">
    <source>
        <dbReference type="Pfam" id="PF00535"/>
    </source>
</evidence>
<dbReference type="EMBL" id="EU294178">
    <property type="protein sequence ID" value="ACA24913.1"/>
    <property type="molecule type" value="Genomic_DNA"/>
</dbReference>
<dbReference type="InterPro" id="IPR050834">
    <property type="entry name" value="Glycosyltransf_2"/>
</dbReference>
<dbReference type="InterPro" id="IPR029044">
    <property type="entry name" value="Nucleotide-diphossugar_trans"/>
</dbReference>
<dbReference type="InterPro" id="IPR001173">
    <property type="entry name" value="Glyco_trans_2-like"/>
</dbReference>
<dbReference type="SUPFAM" id="SSF53448">
    <property type="entry name" value="Nucleotide-diphospho-sugar transferases"/>
    <property type="match status" value="1"/>
</dbReference>
<gene>
    <name evidence="3" type="primary">wffT</name>
</gene>
<evidence type="ECO:0000313" key="3">
    <source>
        <dbReference type="EMBL" id="ACA24913.1"/>
    </source>
</evidence>
<keyword evidence="1" id="KW-1133">Transmembrane helix</keyword>
<accession>B5L3P3</accession>
<reference evidence="3" key="1">
    <citation type="journal article" date="2008" name="FEMS Microbiol. Rev.">
        <title>Structure and genetics of Shigella O antigens.</title>
        <authorList>
            <person name="Liu B."/>
            <person name="Knirel Y.A."/>
            <person name="Feng L."/>
            <person name="Perepelov A.V."/>
            <person name="Senchenkova S.N."/>
            <person name="Wang Q."/>
            <person name="Reeves P.R."/>
            <person name="Wang L."/>
        </authorList>
    </citation>
    <scope>NUCLEOTIDE SEQUENCE</scope>
</reference>
<protein>
    <submittedName>
        <fullName evidence="3">WffT</fullName>
    </submittedName>
</protein>
<feature type="domain" description="Glycosyltransferase 2-like" evidence="2">
    <location>
        <begin position="6"/>
        <end position="142"/>
    </location>
</feature>
<dbReference type="Gene3D" id="3.90.550.10">
    <property type="entry name" value="Spore Coat Polysaccharide Biosynthesis Protein SpsA, Chain A"/>
    <property type="match status" value="1"/>
</dbReference>
<sequence>MSKVTLISTVFNEAGSIQRFCDSILIQTVIPDEIVIVDGGSTDDTVSLIQNALSCIGKQCSLNVIVDPLCSKKYSSGPIARGRNVAIQNASYNQILVTDAGCIVDKNWVKNMKACFDSGAEIVSGTYKARVTNKFQAYIADVFCPELPEYISIKQFLPSSRSLGFTKDIWKKTGGYPEDSYTAEDTVFILRAFELTDKIKIAYDAFVYWDLPKDFFELKTKLISYGIGDGFHRLDKKKYFLRFVALVAFPLTILIMLLKRKKLIALPMYYYMLRGYCKGLRGRSL</sequence>
<name>B5L3P3_SHIDY</name>
<dbReference type="CAZy" id="GT2">
    <property type="family name" value="Glycosyltransferase Family 2"/>
</dbReference>
<dbReference type="PANTHER" id="PTHR43685:SF2">
    <property type="entry name" value="GLYCOSYLTRANSFERASE 2-LIKE DOMAIN-CONTAINING PROTEIN"/>
    <property type="match status" value="1"/>
</dbReference>